<dbReference type="Pfam" id="PF16177">
    <property type="entry name" value="ACAS_N"/>
    <property type="match status" value="1"/>
</dbReference>
<dbReference type="InterPro" id="IPR032387">
    <property type="entry name" value="ACAS_N"/>
</dbReference>
<sequence>MKPACSYAATHAASLADPAGFWAAQATHLHWDKQPENPLSQDANGFYRWFAGGELNTSFLCLDHHVQQGRGDQPALLYDSPVTRTRRSYSYAELLDLTARFAGGLREIGVAMGDRVIIYMPNVPEAVVAMLACARIGAVHSVVFGGFAPHELAVRIDDARPSAIICASGGMEFDRVIPYKPLVDEALAKATHKPAHVVVLQREFVTAELQAGRDVDYQTLLRAAPVPALPVPATHPLYILYTSGTTGRPKGVVRDHGGHAVALRFSMEAIYDLAPGDVIFTGSDIGWAVGHSYIVYGPLLRGCTSVLFEGKPVRTPDAGTFWRLVQDYQVQVMFTAPTAIRAIKKEDSDGRLARQYNLSSLRHLFLAGERCDPATYAWAQQLLGVPVVDHWWQTESGWPMLATLVGLEGMPAPRAGSAGHPVPGYDVHILDEVGEPVAPGTTGLVAVKLPLPPGCFPTLWNDDARFHESYLAPFPGYYLSGDGGYRDHEGYTYIMGRVDDVINVAGHRLSTGEIEEILAAHPAVAECAVLGIADSLRGQVPMGLVVLKDGQTIGEGQLEKELVAAVRATIGALACFRTVLCVARLPKTRSGKILRKTLRQLADGEDFALPATIDDPGILDEIRAGLARRGVGVAFETTKST</sequence>
<evidence type="ECO:0008006" key="7">
    <source>
        <dbReference type="Google" id="ProtNLM"/>
    </source>
</evidence>
<keyword evidence="6" id="KW-1185">Reference proteome</keyword>
<dbReference type="InterPro" id="IPR000873">
    <property type="entry name" value="AMP-dep_synth/lig_dom"/>
</dbReference>
<dbReference type="Pfam" id="PF13193">
    <property type="entry name" value="AMP-binding_C"/>
    <property type="match status" value="1"/>
</dbReference>
<feature type="domain" description="AMP-binding enzyme C-terminal" evidence="3">
    <location>
        <begin position="513"/>
        <end position="592"/>
    </location>
</feature>
<accession>A0ABQ1ZY12</accession>
<evidence type="ECO:0000259" key="3">
    <source>
        <dbReference type="Pfam" id="PF13193"/>
    </source>
</evidence>
<evidence type="ECO:0000256" key="1">
    <source>
        <dbReference type="ARBA" id="ARBA00006432"/>
    </source>
</evidence>
<dbReference type="InterPro" id="IPR042099">
    <property type="entry name" value="ANL_N_sf"/>
</dbReference>
<evidence type="ECO:0000313" key="6">
    <source>
        <dbReference type="Proteomes" id="UP000637774"/>
    </source>
</evidence>
<dbReference type="PANTHER" id="PTHR43347">
    <property type="entry name" value="ACYL-COA SYNTHETASE"/>
    <property type="match status" value="1"/>
</dbReference>
<dbReference type="InterPro" id="IPR025110">
    <property type="entry name" value="AMP-bd_C"/>
</dbReference>
<dbReference type="InterPro" id="IPR045851">
    <property type="entry name" value="AMP-bd_C_sf"/>
</dbReference>
<dbReference type="InterPro" id="IPR020845">
    <property type="entry name" value="AMP-binding_CS"/>
</dbReference>
<dbReference type="EMBL" id="BMGY01000002">
    <property type="protein sequence ID" value="GGH79571.1"/>
    <property type="molecule type" value="Genomic_DNA"/>
</dbReference>
<dbReference type="Pfam" id="PF00501">
    <property type="entry name" value="AMP-binding"/>
    <property type="match status" value="1"/>
</dbReference>
<dbReference type="Proteomes" id="UP000637774">
    <property type="component" value="Unassembled WGS sequence"/>
</dbReference>
<dbReference type="RefSeq" id="WP_188560292.1">
    <property type="nucleotide sequence ID" value="NZ_BMGY01000002.1"/>
</dbReference>
<name>A0ABQ1ZY12_9BACT</name>
<protein>
    <recommendedName>
        <fullName evidence="7">Propionyl-CoA synthetase</fullName>
    </recommendedName>
</protein>
<comment type="similarity">
    <text evidence="1">Belongs to the ATP-dependent AMP-binding enzyme family.</text>
</comment>
<organism evidence="5 6">
    <name type="scientific">Hymenobacter frigidus</name>
    <dbReference type="NCBI Taxonomy" id="1524095"/>
    <lineage>
        <taxon>Bacteria</taxon>
        <taxon>Pseudomonadati</taxon>
        <taxon>Bacteroidota</taxon>
        <taxon>Cytophagia</taxon>
        <taxon>Cytophagales</taxon>
        <taxon>Hymenobacteraceae</taxon>
        <taxon>Hymenobacter</taxon>
    </lineage>
</organism>
<evidence type="ECO:0000259" key="2">
    <source>
        <dbReference type="Pfam" id="PF00501"/>
    </source>
</evidence>
<dbReference type="PANTHER" id="PTHR43347:SF3">
    <property type="entry name" value="ACYL-COA SYNTHETASE SHORT-CHAIN FAMILY MEMBER 3, MITOCHONDRIAL"/>
    <property type="match status" value="1"/>
</dbReference>
<feature type="domain" description="Acetyl-coenzyme A synthetase N-terminal" evidence="4">
    <location>
        <begin position="7"/>
        <end position="61"/>
    </location>
</feature>
<evidence type="ECO:0000313" key="5">
    <source>
        <dbReference type="EMBL" id="GGH79571.1"/>
    </source>
</evidence>
<dbReference type="Gene3D" id="3.30.300.30">
    <property type="match status" value="1"/>
</dbReference>
<feature type="domain" description="AMP-dependent synthetase/ligase" evidence="2">
    <location>
        <begin position="68"/>
        <end position="448"/>
    </location>
</feature>
<comment type="caution">
    <text evidence="5">The sequence shown here is derived from an EMBL/GenBank/DDBJ whole genome shotgun (WGS) entry which is preliminary data.</text>
</comment>
<dbReference type="SUPFAM" id="SSF56801">
    <property type="entry name" value="Acetyl-CoA synthetase-like"/>
    <property type="match status" value="1"/>
</dbReference>
<evidence type="ECO:0000259" key="4">
    <source>
        <dbReference type="Pfam" id="PF16177"/>
    </source>
</evidence>
<proteinExistence type="inferred from homology"/>
<reference evidence="6" key="1">
    <citation type="journal article" date="2019" name="Int. J. Syst. Evol. Microbiol.">
        <title>The Global Catalogue of Microorganisms (GCM) 10K type strain sequencing project: providing services to taxonomists for standard genome sequencing and annotation.</title>
        <authorList>
            <consortium name="The Broad Institute Genomics Platform"/>
            <consortium name="The Broad Institute Genome Sequencing Center for Infectious Disease"/>
            <person name="Wu L."/>
            <person name="Ma J."/>
        </authorList>
    </citation>
    <scope>NUCLEOTIDE SEQUENCE [LARGE SCALE GENOMIC DNA]</scope>
    <source>
        <strain evidence="6">CGMCC 1.14966</strain>
    </source>
</reference>
<dbReference type="Gene3D" id="3.40.50.12780">
    <property type="entry name" value="N-terminal domain of ligase-like"/>
    <property type="match status" value="1"/>
</dbReference>
<dbReference type="PROSITE" id="PS00455">
    <property type="entry name" value="AMP_BINDING"/>
    <property type="match status" value="1"/>
</dbReference>
<gene>
    <name evidence="5" type="ORF">GCM10011495_03500</name>
</gene>